<dbReference type="EMBL" id="CAJVQC010071478">
    <property type="protein sequence ID" value="CAG8810624.1"/>
    <property type="molecule type" value="Genomic_DNA"/>
</dbReference>
<evidence type="ECO:0000313" key="1">
    <source>
        <dbReference type="EMBL" id="CAG8810624.1"/>
    </source>
</evidence>
<proteinExistence type="predicted"/>
<gene>
    <name evidence="1" type="ORF">RPERSI_LOCUS23123</name>
</gene>
<name>A0ACA9RV27_9GLOM</name>
<keyword evidence="2" id="KW-1185">Reference proteome</keyword>
<protein>
    <submittedName>
        <fullName evidence="1">12507_t:CDS:1</fullName>
    </submittedName>
</protein>
<organism evidence="1 2">
    <name type="scientific">Racocetra persica</name>
    <dbReference type="NCBI Taxonomy" id="160502"/>
    <lineage>
        <taxon>Eukaryota</taxon>
        <taxon>Fungi</taxon>
        <taxon>Fungi incertae sedis</taxon>
        <taxon>Mucoromycota</taxon>
        <taxon>Glomeromycotina</taxon>
        <taxon>Glomeromycetes</taxon>
        <taxon>Diversisporales</taxon>
        <taxon>Gigasporaceae</taxon>
        <taxon>Racocetra</taxon>
    </lineage>
</organism>
<sequence>MSSTKKNFSQIATPLNQLLKKNIPYIWTWDHEMVFDDLKEKLITVPVLAYPDFAREFFLFTDTSKIALGAILAQKDP</sequence>
<reference evidence="1" key="1">
    <citation type="submission" date="2021-06" db="EMBL/GenBank/DDBJ databases">
        <authorList>
            <person name="Kallberg Y."/>
            <person name="Tangrot J."/>
            <person name="Rosling A."/>
        </authorList>
    </citation>
    <scope>NUCLEOTIDE SEQUENCE</scope>
    <source>
        <strain evidence="1">MA461A</strain>
    </source>
</reference>
<feature type="non-terminal residue" evidence="1">
    <location>
        <position position="77"/>
    </location>
</feature>
<accession>A0ACA9RV27</accession>
<comment type="caution">
    <text evidence="1">The sequence shown here is derived from an EMBL/GenBank/DDBJ whole genome shotgun (WGS) entry which is preliminary data.</text>
</comment>
<dbReference type="Proteomes" id="UP000789920">
    <property type="component" value="Unassembled WGS sequence"/>
</dbReference>
<evidence type="ECO:0000313" key="2">
    <source>
        <dbReference type="Proteomes" id="UP000789920"/>
    </source>
</evidence>